<keyword evidence="7" id="KW-0540">Nuclease</keyword>
<dbReference type="InterPro" id="IPR027806">
    <property type="entry name" value="HARBI1_dom"/>
</dbReference>
<protein>
    <recommendedName>
        <fullName evidence="5">Putative nuclease HARBI1</fullName>
    </recommendedName>
    <alternativeName>
        <fullName evidence="11">Harbinger transposase-derived nuclease</fullName>
    </alternativeName>
</protein>
<dbReference type="GO" id="GO:0004518">
    <property type="term" value="F:nuclease activity"/>
    <property type="evidence" value="ECO:0007669"/>
    <property type="project" value="UniProtKB-KW"/>
</dbReference>
<evidence type="ECO:0000259" key="13">
    <source>
        <dbReference type="Pfam" id="PF13359"/>
    </source>
</evidence>
<dbReference type="PRINTS" id="PR02086">
    <property type="entry name" value="PUTNUCHARBI1"/>
</dbReference>
<name>A0A821Y5X3_9NEOP</name>
<feature type="domain" description="DDE Tnp4" evidence="13">
    <location>
        <begin position="163"/>
        <end position="313"/>
    </location>
</feature>
<dbReference type="Proteomes" id="UP000663880">
    <property type="component" value="Unassembled WGS sequence"/>
</dbReference>
<dbReference type="GO" id="GO:0005737">
    <property type="term" value="C:cytoplasm"/>
    <property type="evidence" value="ECO:0007669"/>
    <property type="project" value="UniProtKB-SubCell"/>
</dbReference>
<evidence type="ECO:0000256" key="7">
    <source>
        <dbReference type="ARBA" id="ARBA00022722"/>
    </source>
</evidence>
<evidence type="ECO:0000256" key="9">
    <source>
        <dbReference type="ARBA" id="ARBA00022801"/>
    </source>
</evidence>
<dbReference type="GO" id="GO:0046872">
    <property type="term" value="F:metal ion binding"/>
    <property type="evidence" value="ECO:0007669"/>
    <property type="project" value="UniProtKB-KW"/>
</dbReference>
<comment type="similarity">
    <text evidence="4">Belongs to the HARBI1 family.</text>
</comment>
<dbReference type="PANTHER" id="PTHR22930:SF85">
    <property type="entry name" value="GH03217P-RELATED"/>
    <property type="match status" value="1"/>
</dbReference>
<dbReference type="Pfam" id="PF13359">
    <property type="entry name" value="DDE_Tnp_4"/>
    <property type="match status" value="1"/>
</dbReference>
<dbReference type="GO" id="GO:0005634">
    <property type="term" value="C:nucleus"/>
    <property type="evidence" value="ECO:0007669"/>
    <property type="project" value="UniProtKB-SubCell"/>
</dbReference>
<keyword evidence="6" id="KW-0963">Cytoplasm</keyword>
<comment type="subcellular location">
    <subcellularLocation>
        <location evidence="3">Cytoplasm</location>
    </subcellularLocation>
    <subcellularLocation>
        <location evidence="2">Nucleus</location>
    </subcellularLocation>
</comment>
<dbReference type="AlphaFoldDB" id="A0A821Y5X3"/>
<keyword evidence="10" id="KW-0539">Nucleus</keyword>
<evidence type="ECO:0000256" key="4">
    <source>
        <dbReference type="ARBA" id="ARBA00006958"/>
    </source>
</evidence>
<organism evidence="14 15">
    <name type="scientific">Pieris macdunnoughi</name>
    <dbReference type="NCBI Taxonomy" id="345717"/>
    <lineage>
        <taxon>Eukaryota</taxon>
        <taxon>Metazoa</taxon>
        <taxon>Ecdysozoa</taxon>
        <taxon>Arthropoda</taxon>
        <taxon>Hexapoda</taxon>
        <taxon>Insecta</taxon>
        <taxon>Pterygota</taxon>
        <taxon>Neoptera</taxon>
        <taxon>Endopterygota</taxon>
        <taxon>Lepidoptera</taxon>
        <taxon>Glossata</taxon>
        <taxon>Ditrysia</taxon>
        <taxon>Papilionoidea</taxon>
        <taxon>Pieridae</taxon>
        <taxon>Pierinae</taxon>
        <taxon>Pieris</taxon>
    </lineage>
</organism>
<evidence type="ECO:0000256" key="1">
    <source>
        <dbReference type="ARBA" id="ARBA00001968"/>
    </source>
</evidence>
<evidence type="ECO:0000256" key="10">
    <source>
        <dbReference type="ARBA" id="ARBA00023242"/>
    </source>
</evidence>
<keyword evidence="8" id="KW-0479">Metal-binding</keyword>
<evidence type="ECO:0000256" key="8">
    <source>
        <dbReference type="ARBA" id="ARBA00022723"/>
    </source>
</evidence>
<evidence type="ECO:0000256" key="5">
    <source>
        <dbReference type="ARBA" id="ARBA00015519"/>
    </source>
</evidence>
<keyword evidence="9" id="KW-0378">Hydrolase</keyword>
<reference evidence="14" key="1">
    <citation type="submission" date="2021-02" db="EMBL/GenBank/DDBJ databases">
        <authorList>
            <person name="Steward A R."/>
        </authorList>
    </citation>
    <scope>NUCLEOTIDE SEQUENCE</scope>
</reference>
<dbReference type="InterPro" id="IPR026103">
    <property type="entry name" value="HARBI1_animal"/>
</dbReference>
<keyword evidence="15" id="KW-1185">Reference proteome</keyword>
<evidence type="ECO:0000256" key="12">
    <source>
        <dbReference type="ARBA" id="ARBA00045850"/>
    </source>
</evidence>
<dbReference type="GO" id="GO:0016787">
    <property type="term" value="F:hydrolase activity"/>
    <property type="evidence" value="ECO:0007669"/>
    <property type="project" value="UniProtKB-KW"/>
</dbReference>
<dbReference type="OrthoDB" id="2430314at2759"/>
<evidence type="ECO:0000256" key="2">
    <source>
        <dbReference type="ARBA" id="ARBA00004123"/>
    </source>
</evidence>
<evidence type="ECO:0000313" key="14">
    <source>
        <dbReference type="EMBL" id="CAF4955528.1"/>
    </source>
</evidence>
<dbReference type="InterPro" id="IPR045249">
    <property type="entry name" value="HARBI1-like"/>
</dbReference>
<gene>
    <name evidence="14" type="ORF">PMACD_LOCUS16159</name>
</gene>
<proteinExistence type="inferred from homology"/>
<evidence type="ECO:0000313" key="15">
    <source>
        <dbReference type="Proteomes" id="UP000663880"/>
    </source>
</evidence>
<dbReference type="PANTHER" id="PTHR22930">
    <property type="match status" value="1"/>
</dbReference>
<evidence type="ECO:0000256" key="6">
    <source>
        <dbReference type="ARBA" id="ARBA00022490"/>
    </source>
</evidence>
<comment type="cofactor">
    <cofactor evidence="1">
        <name>a divalent metal cation</name>
        <dbReference type="ChEBI" id="CHEBI:60240"/>
    </cofactor>
</comment>
<dbReference type="EMBL" id="CAJOBZ010000078">
    <property type="protein sequence ID" value="CAF4955528.1"/>
    <property type="molecule type" value="Genomic_DNA"/>
</dbReference>
<accession>A0A821Y5X3</accession>
<comment type="caution">
    <text evidence="14">The sequence shown here is derived from an EMBL/GenBank/DDBJ whole genome shotgun (WGS) entry which is preliminary data.</text>
</comment>
<sequence>MNLNILRYFDVESSSEEEYGNIILEYVLMRRAKIFRPRHPPLETWDDVDFCHRYRLSKETVLWMVTEIGNDLKTPTLRNNAITPLEQILLTLRFYATGTMQQCSGDLFGMSKSAACKVIHCVSRAICIKLKYFISMPRTAEEVKDVVANFYKIAKFPSVVGAIDCSHIRILSPGGDNAELFRNRKDTFSINTQAVVDAELRIRDLVARWPGSVHDSTIFNNSRLKVLIESQQLGNCCLLGDRGYALKKYLLTPLADPQTAAERLYNESQIRTRNVVERAFGVWKRRFPCIGSQLRVALKNVQPIIVSTAILHNICIDRREYLANDNENSTVHLPLEEHLAFPETANEQQYRQQLIETYFVSLLGTEARQ</sequence>
<evidence type="ECO:0000256" key="11">
    <source>
        <dbReference type="ARBA" id="ARBA00030126"/>
    </source>
</evidence>
<evidence type="ECO:0000256" key="3">
    <source>
        <dbReference type="ARBA" id="ARBA00004496"/>
    </source>
</evidence>
<comment type="function">
    <text evidence="12">Transposase-derived protein that may have nuclease activity. Does not have transposase activity.</text>
</comment>